<comment type="caution">
    <text evidence="2">The sequence shown here is derived from an EMBL/GenBank/DDBJ whole genome shotgun (WGS) entry which is preliminary data.</text>
</comment>
<feature type="region of interest" description="Disordered" evidence="1">
    <location>
        <begin position="1"/>
        <end position="25"/>
    </location>
</feature>
<feature type="non-terminal residue" evidence="2">
    <location>
        <position position="1"/>
    </location>
</feature>
<evidence type="ECO:0000256" key="1">
    <source>
        <dbReference type="SAM" id="MobiDB-lite"/>
    </source>
</evidence>
<evidence type="ECO:0000313" key="2">
    <source>
        <dbReference type="EMBL" id="KAE8978820.1"/>
    </source>
</evidence>
<evidence type="ECO:0000313" key="3">
    <source>
        <dbReference type="Proteomes" id="UP000429607"/>
    </source>
</evidence>
<sequence length="86" mass="8818">GTPDLRCGTEDAAADDWGRRDLGDGHGHAAATTTYITTTPNTGTSALQTVQETTTDAWALVTDTDTRKSLAMTTMSAGISAATSAL</sequence>
<gene>
    <name evidence="2" type="ORF">PR001_g24733</name>
</gene>
<protein>
    <submittedName>
        <fullName evidence="2">Uncharacterized protein</fullName>
    </submittedName>
</protein>
<feature type="compositionally biased region" description="Basic and acidic residues" evidence="1">
    <location>
        <begin position="16"/>
        <end position="25"/>
    </location>
</feature>
<name>A0A6A3I9M9_9STRA</name>
<dbReference type="EMBL" id="QXFV01003215">
    <property type="protein sequence ID" value="KAE8978820.1"/>
    <property type="molecule type" value="Genomic_DNA"/>
</dbReference>
<accession>A0A6A3I9M9</accession>
<reference evidence="2 3" key="1">
    <citation type="submission" date="2018-09" db="EMBL/GenBank/DDBJ databases">
        <title>Genomic investigation of the strawberry pathogen Phytophthora fragariae indicates pathogenicity is determined by transcriptional variation in three key races.</title>
        <authorList>
            <person name="Adams T.M."/>
            <person name="Armitage A.D."/>
            <person name="Sobczyk M.K."/>
            <person name="Bates H.J."/>
            <person name="Dunwell J.M."/>
            <person name="Nellist C.F."/>
            <person name="Harrison R.J."/>
        </authorList>
    </citation>
    <scope>NUCLEOTIDE SEQUENCE [LARGE SCALE GENOMIC DNA]</scope>
    <source>
        <strain evidence="2 3">SCRP249</strain>
    </source>
</reference>
<dbReference type="Proteomes" id="UP000429607">
    <property type="component" value="Unassembled WGS sequence"/>
</dbReference>
<proteinExistence type="predicted"/>
<organism evidence="2 3">
    <name type="scientific">Phytophthora rubi</name>
    <dbReference type="NCBI Taxonomy" id="129364"/>
    <lineage>
        <taxon>Eukaryota</taxon>
        <taxon>Sar</taxon>
        <taxon>Stramenopiles</taxon>
        <taxon>Oomycota</taxon>
        <taxon>Peronosporomycetes</taxon>
        <taxon>Peronosporales</taxon>
        <taxon>Peronosporaceae</taxon>
        <taxon>Phytophthora</taxon>
    </lineage>
</organism>
<dbReference type="AlphaFoldDB" id="A0A6A3I9M9"/>